<name>A0A8S0ZKF2_ARCPL</name>
<dbReference type="InterPro" id="IPR011992">
    <property type="entry name" value="EF-hand-dom_pair"/>
</dbReference>
<organism evidence="2 5">
    <name type="scientific">Arctia plantaginis</name>
    <name type="common">Wood tiger moth</name>
    <name type="synonym">Phalaena plantaginis</name>
    <dbReference type="NCBI Taxonomy" id="874455"/>
    <lineage>
        <taxon>Eukaryota</taxon>
        <taxon>Metazoa</taxon>
        <taxon>Ecdysozoa</taxon>
        <taxon>Arthropoda</taxon>
        <taxon>Hexapoda</taxon>
        <taxon>Insecta</taxon>
        <taxon>Pterygota</taxon>
        <taxon>Neoptera</taxon>
        <taxon>Endopterygota</taxon>
        <taxon>Lepidoptera</taxon>
        <taxon>Glossata</taxon>
        <taxon>Ditrysia</taxon>
        <taxon>Noctuoidea</taxon>
        <taxon>Erebidae</taxon>
        <taxon>Arctiinae</taxon>
        <taxon>Arctia</taxon>
    </lineage>
</organism>
<evidence type="ECO:0000313" key="5">
    <source>
        <dbReference type="Proteomes" id="UP000494256"/>
    </source>
</evidence>
<gene>
    <name evidence="3" type="ORF">APLA_LOCUS14551</name>
    <name evidence="2" type="ORF">APLA_LOCUS6103</name>
</gene>
<dbReference type="AlphaFoldDB" id="A0A8S0ZKF2"/>
<accession>A0A8S0ZKF2</accession>
<dbReference type="EMBL" id="CADEBC010000563">
    <property type="protein sequence ID" value="CAB3254473.1"/>
    <property type="molecule type" value="Genomic_DNA"/>
</dbReference>
<comment type="similarity">
    <text evidence="1">Belongs to the TPPP family.</text>
</comment>
<dbReference type="InterPro" id="IPR008907">
    <property type="entry name" value="TPP/p25"/>
</dbReference>
<protein>
    <submittedName>
        <fullName evidence="2">Uncharacterized protein</fullName>
    </submittedName>
</protein>
<evidence type="ECO:0000313" key="4">
    <source>
        <dbReference type="Proteomes" id="UP000494106"/>
    </source>
</evidence>
<dbReference type="SUPFAM" id="SSF47473">
    <property type="entry name" value="EF-hand"/>
    <property type="match status" value="1"/>
</dbReference>
<proteinExistence type="inferred from homology"/>
<evidence type="ECO:0000256" key="1">
    <source>
        <dbReference type="ARBA" id="ARBA00010994"/>
    </source>
</evidence>
<dbReference type="Pfam" id="PF05517">
    <property type="entry name" value="p25-alpha"/>
    <property type="match status" value="1"/>
</dbReference>
<dbReference type="Proteomes" id="UP000494256">
    <property type="component" value="Unassembled WGS sequence"/>
</dbReference>
<keyword evidence="4" id="KW-1185">Reference proteome</keyword>
<dbReference type="GO" id="GO:0046785">
    <property type="term" value="P:microtubule polymerization"/>
    <property type="evidence" value="ECO:0007669"/>
    <property type="project" value="InterPro"/>
</dbReference>
<dbReference type="Proteomes" id="UP000494106">
    <property type="component" value="Unassembled WGS sequence"/>
</dbReference>
<dbReference type="GO" id="GO:0015631">
    <property type="term" value="F:tubulin binding"/>
    <property type="evidence" value="ECO:0007669"/>
    <property type="project" value="InterPro"/>
</dbReference>
<dbReference type="EMBL" id="CADEBD010000293">
    <property type="protein sequence ID" value="CAB3233483.1"/>
    <property type="molecule type" value="Genomic_DNA"/>
</dbReference>
<evidence type="ECO:0000313" key="3">
    <source>
        <dbReference type="EMBL" id="CAB3254473.1"/>
    </source>
</evidence>
<comment type="caution">
    <text evidence="2">The sequence shown here is derived from an EMBL/GenBank/DDBJ whole genome shotgun (WGS) entry which is preliminary data.</text>
</comment>
<evidence type="ECO:0000313" key="2">
    <source>
        <dbReference type="EMBL" id="CAB3233483.1"/>
    </source>
</evidence>
<sequence>MEQVFNDLMKQSKNDVNSLVKWIQDAKLIEATKEGEEKARAMFAGVDQKNVEMAKFKEVVENLASEQHKSFEEFSKQLAEEGPKLMQSAMAGVAALKDKFMK</sequence>
<reference evidence="4 5" key="1">
    <citation type="submission" date="2020-04" db="EMBL/GenBank/DDBJ databases">
        <authorList>
            <person name="Wallbank WR R."/>
            <person name="Pardo Diaz C."/>
            <person name="Kozak K."/>
            <person name="Martin S."/>
            <person name="Jiggins C."/>
            <person name="Moest M."/>
            <person name="Warren A I."/>
            <person name="Byers J.R.P. K."/>
            <person name="Montejo-Kovacevich G."/>
            <person name="Yen C E."/>
        </authorList>
    </citation>
    <scope>NUCLEOTIDE SEQUENCE [LARGE SCALE GENOMIC DNA]</scope>
</reference>
<dbReference type="OrthoDB" id="7492502at2759"/>